<keyword evidence="2" id="KW-1185">Reference proteome</keyword>
<dbReference type="EMBL" id="VSRR010000527">
    <property type="protein sequence ID" value="MPC16694.1"/>
    <property type="molecule type" value="Genomic_DNA"/>
</dbReference>
<accession>A0A5B7D617</accession>
<reference evidence="1 2" key="1">
    <citation type="submission" date="2019-05" db="EMBL/GenBank/DDBJ databases">
        <title>Another draft genome of Portunus trituberculatus and its Hox gene families provides insights of decapod evolution.</title>
        <authorList>
            <person name="Jeong J.-H."/>
            <person name="Song I."/>
            <person name="Kim S."/>
            <person name="Choi T."/>
            <person name="Kim D."/>
            <person name="Ryu S."/>
            <person name="Kim W."/>
        </authorList>
    </citation>
    <scope>NUCLEOTIDE SEQUENCE [LARGE SCALE GENOMIC DNA]</scope>
    <source>
        <tissue evidence="1">Muscle</tissue>
    </source>
</reference>
<evidence type="ECO:0000313" key="2">
    <source>
        <dbReference type="Proteomes" id="UP000324222"/>
    </source>
</evidence>
<sequence length="62" mass="6861">MGDGRRLISLTLPANRETRRNDVPARHHGGPCTRLPPATRCHHIAGELSITYAICFMLAQIP</sequence>
<proteinExistence type="predicted"/>
<name>A0A5B7D617_PORTR</name>
<gene>
    <name evidence="1" type="ORF">E2C01_009523</name>
</gene>
<dbReference type="AlphaFoldDB" id="A0A5B7D617"/>
<comment type="caution">
    <text evidence="1">The sequence shown here is derived from an EMBL/GenBank/DDBJ whole genome shotgun (WGS) entry which is preliminary data.</text>
</comment>
<organism evidence="1 2">
    <name type="scientific">Portunus trituberculatus</name>
    <name type="common">Swimming crab</name>
    <name type="synonym">Neptunus trituberculatus</name>
    <dbReference type="NCBI Taxonomy" id="210409"/>
    <lineage>
        <taxon>Eukaryota</taxon>
        <taxon>Metazoa</taxon>
        <taxon>Ecdysozoa</taxon>
        <taxon>Arthropoda</taxon>
        <taxon>Crustacea</taxon>
        <taxon>Multicrustacea</taxon>
        <taxon>Malacostraca</taxon>
        <taxon>Eumalacostraca</taxon>
        <taxon>Eucarida</taxon>
        <taxon>Decapoda</taxon>
        <taxon>Pleocyemata</taxon>
        <taxon>Brachyura</taxon>
        <taxon>Eubrachyura</taxon>
        <taxon>Portunoidea</taxon>
        <taxon>Portunidae</taxon>
        <taxon>Portuninae</taxon>
        <taxon>Portunus</taxon>
    </lineage>
</organism>
<dbReference type="Proteomes" id="UP000324222">
    <property type="component" value="Unassembled WGS sequence"/>
</dbReference>
<evidence type="ECO:0000313" key="1">
    <source>
        <dbReference type="EMBL" id="MPC16694.1"/>
    </source>
</evidence>
<protein>
    <submittedName>
        <fullName evidence="1">Uncharacterized protein</fullName>
    </submittedName>
</protein>